<feature type="domain" description="ABC transporter" evidence="10">
    <location>
        <begin position="1"/>
        <end position="229"/>
    </location>
</feature>
<dbReference type="PANTHER" id="PTHR48041:SF61">
    <property type="entry name" value="SD03967P"/>
    <property type="match status" value="1"/>
</dbReference>
<dbReference type="Pfam" id="PF00005">
    <property type="entry name" value="ABC_tran"/>
    <property type="match status" value="1"/>
</dbReference>
<dbReference type="InterPro" id="IPR003439">
    <property type="entry name" value="ABC_transporter-like_ATP-bd"/>
</dbReference>
<dbReference type="Pfam" id="PF01061">
    <property type="entry name" value="ABC2_membrane"/>
    <property type="match status" value="1"/>
</dbReference>
<evidence type="ECO:0000256" key="5">
    <source>
        <dbReference type="ARBA" id="ARBA00022741"/>
    </source>
</evidence>
<organism evidence="12 13">
    <name type="scientific">Lutzomyia longipalpis</name>
    <name type="common">Sand fly</name>
    <dbReference type="NCBI Taxonomy" id="7200"/>
    <lineage>
        <taxon>Eukaryota</taxon>
        <taxon>Metazoa</taxon>
        <taxon>Ecdysozoa</taxon>
        <taxon>Arthropoda</taxon>
        <taxon>Hexapoda</taxon>
        <taxon>Insecta</taxon>
        <taxon>Pterygota</taxon>
        <taxon>Neoptera</taxon>
        <taxon>Endopterygota</taxon>
        <taxon>Diptera</taxon>
        <taxon>Nematocera</taxon>
        <taxon>Psychodoidea</taxon>
        <taxon>Psychodidae</taxon>
        <taxon>Lutzomyia</taxon>
        <taxon>Lutzomyia</taxon>
    </lineage>
</organism>
<sequence>MYGETKEILRGISGTFSSGRLTAIMGPSGAGKSTLLNVLASYVERGVTGTVQVNGKHRPANSQKFREMSAYIHQDDALRPWLKVSEAMVVAAHLKLGYSVSHEYKINLVRQILVLLGLEKRYNTFTAKLSGGQKKRLAIALELINNPPILFLDEPTTGLDSSSCTQCISLLKRLAQEGRTVICTIHQPSALLFEMFDDLYTVSQGYCIYQGTVKELVPFLSDIGLQCPNYHNPADFLIEVASGEYGTDMSKMSMIASSRKREDTNAKRAVIPSENELEGTEFGEFIPPPESGGVCLAEAEKLRERKEASGRRKPTQGASIFMQFILLFWRNLICHKRHHYILVCRIMAHTIIGALFGYLYSGVGTMATTVFGNYVYVYGSMLLVVYTGKMSVMMSFPIEMEMLKREHFNRWYKLGPYFFSIILFEIPFQMICATSYLVISYWLTGNYTEDWRFIYFLILALLGTLSAQSWGFFFGATLPVKIAVFAGPVVAVLFSVFGFCNRYIDITPIFRWMWHISYYRVGFHGLLNTIFGMNRRDLKCPETAMYCHFKKSNVFLTEMMINDITMEGGIFMMSLVIIVMHILTITVLWVKLNKR</sequence>
<reference evidence="12" key="3">
    <citation type="submission" date="2020-05" db="UniProtKB">
        <authorList>
            <consortium name="EnsemblMetazoa"/>
        </authorList>
    </citation>
    <scope>IDENTIFICATION</scope>
    <source>
        <strain evidence="12">Jacobina</strain>
    </source>
</reference>
<evidence type="ECO:0000256" key="1">
    <source>
        <dbReference type="ARBA" id="ARBA00004141"/>
    </source>
</evidence>
<keyword evidence="6" id="KW-0067">ATP-binding</keyword>
<keyword evidence="7 9" id="KW-1133">Transmembrane helix</keyword>
<evidence type="ECO:0000256" key="2">
    <source>
        <dbReference type="ARBA" id="ARBA00005814"/>
    </source>
</evidence>
<evidence type="ECO:0000313" key="12">
    <source>
        <dbReference type="EnsemblMetazoa" id="LLOJ005675-PA"/>
    </source>
</evidence>
<evidence type="ECO:0000256" key="9">
    <source>
        <dbReference type="SAM" id="Phobius"/>
    </source>
</evidence>
<dbReference type="Gene3D" id="3.40.50.300">
    <property type="entry name" value="P-loop containing nucleotide triphosphate hydrolases"/>
    <property type="match status" value="1"/>
</dbReference>
<protein>
    <submittedName>
        <fullName evidence="11">Putative pleiotropic drug resistance pdr1-15 abc superfamily protein</fullName>
    </submittedName>
</protein>
<dbReference type="GO" id="GO:0140359">
    <property type="term" value="F:ABC-type transporter activity"/>
    <property type="evidence" value="ECO:0007669"/>
    <property type="project" value="InterPro"/>
</dbReference>
<proteinExistence type="inferred from homology"/>
<dbReference type="InterPro" id="IPR003593">
    <property type="entry name" value="AAA+_ATPase"/>
</dbReference>
<dbReference type="GO" id="GO:0005886">
    <property type="term" value="C:plasma membrane"/>
    <property type="evidence" value="ECO:0007669"/>
    <property type="project" value="TreeGrafter"/>
</dbReference>
<dbReference type="GO" id="GO:0016887">
    <property type="term" value="F:ATP hydrolysis activity"/>
    <property type="evidence" value="ECO:0007669"/>
    <property type="project" value="InterPro"/>
</dbReference>
<comment type="subcellular location">
    <subcellularLocation>
        <location evidence="1">Membrane</location>
        <topology evidence="1">Multi-pass membrane protein</topology>
    </subcellularLocation>
</comment>
<feature type="transmembrane region" description="Helical" evidence="9">
    <location>
        <begin position="569"/>
        <end position="590"/>
    </location>
</feature>
<dbReference type="CDD" id="cd03213">
    <property type="entry name" value="ABCG_EPDR"/>
    <property type="match status" value="1"/>
</dbReference>
<dbReference type="EMBL" id="AJWK01017952">
    <property type="status" value="NOT_ANNOTATED_CDS"/>
    <property type="molecule type" value="Genomic_DNA"/>
</dbReference>
<reference evidence="11" key="2">
    <citation type="journal article" date="2020" name="BMC">
        <title>Leishmania infection induces a limited differential gene expression in the sand fly midgut.</title>
        <authorList>
            <person name="Coutinho-Abreu I.V."/>
            <person name="Serafim T.D."/>
            <person name="Meneses C."/>
            <person name="Kamhawi S."/>
            <person name="Oliveira F."/>
            <person name="Valenzuela J.G."/>
        </authorList>
    </citation>
    <scope>NUCLEOTIDE SEQUENCE</scope>
    <source>
        <strain evidence="11">Jacobina</strain>
        <tissue evidence="11">Midgut</tissue>
    </source>
</reference>
<dbReference type="SUPFAM" id="SSF52540">
    <property type="entry name" value="P-loop containing nucleoside triphosphate hydrolases"/>
    <property type="match status" value="1"/>
</dbReference>
<dbReference type="InterPro" id="IPR050352">
    <property type="entry name" value="ABCG_transporters"/>
</dbReference>
<keyword evidence="5" id="KW-0547">Nucleotide-binding</keyword>
<dbReference type="FunFam" id="3.40.50.300:FF:001077">
    <property type="entry name" value="Uncharacterized protein, isoform A"/>
    <property type="match status" value="1"/>
</dbReference>
<evidence type="ECO:0000256" key="3">
    <source>
        <dbReference type="ARBA" id="ARBA00022448"/>
    </source>
</evidence>
<reference evidence="13" key="1">
    <citation type="submission" date="2012-05" db="EMBL/GenBank/DDBJ databases">
        <title>Whole Genome Assembly of Lutzomyia longipalpis.</title>
        <authorList>
            <person name="Richards S."/>
            <person name="Qu C."/>
            <person name="Dillon R."/>
            <person name="Worley K."/>
            <person name="Scherer S."/>
            <person name="Batterton M."/>
            <person name="Taylor A."/>
            <person name="Hawes A."/>
            <person name="Hernandez B."/>
            <person name="Kovar C."/>
            <person name="Mandapat C."/>
            <person name="Pham C."/>
            <person name="Qu C."/>
            <person name="Jing C."/>
            <person name="Bess C."/>
            <person name="Bandaranaike D."/>
            <person name="Ngo D."/>
            <person name="Ongeri F."/>
            <person name="Arias F."/>
            <person name="Lara F."/>
            <person name="Weissenberger G."/>
            <person name="Kamau G."/>
            <person name="Han H."/>
            <person name="Shen H."/>
            <person name="Dinh H."/>
            <person name="Khalil I."/>
            <person name="Jones J."/>
            <person name="Shafer J."/>
            <person name="Jayaseelan J."/>
            <person name="Quiroz J."/>
            <person name="Blankenburg K."/>
            <person name="Nguyen L."/>
            <person name="Jackson L."/>
            <person name="Francisco L."/>
            <person name="Tang L.-Y."/>
            <person name="Pu L.-L."/>
            <person name="Perales L."/>
            <person name="Lorensuhewa L."/>
            <person name="Munidasa M."/>
            <person name="Coyle M."/>
            <person name="Taylor M."/>
            <person name="Puazo M."/>
            <person name="Firestine M."/>
            <person name="Scheel M."/>
            <person name="Javaid M."/>
            <person name="Wang M."/>
            <person name="Li M."/>
            <person name="Tabassum N."/>
            <person name="Saada N."/>
            <person name="Osuji N."/>
            <person name="Aqrawi P."/>
            <person name="Fu Q."/>
            <person name="Thornton R."/>
            <person name="Raj R."/>
            <person name="Goodspeed R."/>
            <person name="Mata R."/>
            <person name="Najjar R."/>
            <person name="Gubbala S."/>
            <person name="Lee S."/>
            <person name="Denson S."/>
            <person name="Patil S."/>
            <person name="Macmil S."/>
            <person name="Qi S."/>
            <person name="Matskevitch T."/>
            <person name="Palculict T."/>
            <person name="Mathew T."/>
            <person name="Vee V."/>
            <person name="Velamala V."/>
            <person name="Korchina V."/>
            <person name="Cai W."/>
            <person name="Liu W."/>
            <person name="Dai W."/>
            <person name="Zou X."/>
            <person name="Zhu Y."/>
            <person name="Zhang Y."/>
            <person name="Wu Y.-Q."/>
            <person name="Xin Y."/>
            <person name="Nazarath L."/>
            <person name="Kovar C."/>
            <person name="Han Y."/>
            <person name="Muzny D."/>
            <person name="Gibbs R."/>
        </authorList>
    </citation>
    <scope>NUCLEOTIDE SEQUENCE [LARGE SCALE GENOMIC DNA]</scope>
    <source>
        <strain evidence="13">Jacobina</strain>
    </source>
</reference>
<dbReference type="InterPro" id="IPR017871">
    <property type="entry name" value="ABC_transporter-like_CS"/>
</dbReference>
<dbReference type="Proteomes" id="UP000092461">
    <property type="component" value="Unassembled WGS sequence"/>
</dbReference>
<evidence type="ECO:0000256" key="8">
    <source>
        <dbReference type="ARBA" id="ARBA00023136"/>
    </source>
</evidence>
<dbReference type="EMBL" id="AJWK01017953">
    <property type="status" value="NOT_ANNOTATED_CDS"/>
    <property type="molecule type" value="Genomic_DNA"/>
</dbReference>
<comment type="similarity">
    <text evidence="2">Belongs to the ABC transporter superfamily. ABCG family. Eye pigment precursor importer (TC 3.A.1.204) subfamily.</text>
</comment>
<dbReference type="InterPro" id="IPR043926">
    <property type="entry name" value="ABCG_dom"/>
</dbReference>
<dbReference type="EMBL" id="GITU01006769">
    <property type="protein sequence ID" value="MBC1175472.1"/>
    <property type="molecule type" value="Transcribed_RNA"/>
</dbReference>
<feature type="transmembrane region" description="Helical" evidence="9">
    <location>
        <begin position="417"/>
        <end position="442"/>
    </location>
</feature>
<feature type="transmembrane region" description="Helical" evidence="9">
    <location>
        <begin position="375"/>
        <end position="396"/>
    </location>
</feature>
<feature type="transmembrane region" description="Helical" evidence="9">
    <location>
        <begin position="454"/>
        <end position="475"/>
    </location>
</feature>
<feature type="transmembrane region" description="Helical" evidence="9">
    <location>
        <begin position="482"/>
        <end position="504"/>
    </location>
</feature>
<evidence type="ECO:0000256" key="7">
    <source>
        <dbReference type="ARBA" id="ARBA00022989"/>
    </source>
</evidence>
<dbReference type="GO" id="GO:0005524">
    <property type="term" value="F:ATP binding"/>
    <property type="evidence" value="ECO:0007669"/>
    <property type="project" value="UniProtKB-KW"/>
</dbReference>
<dbReference type="Pfam" id="PF19055">
    <property type="entry name" value="ABC2_membrane_7"/>
    <property type="match status" value="1"/>
</dbReference>
<keyword evidence="4 9" id="KW-0812">Transmembrane</keyword>
<keyword evidence="8 9" id="KW-0472">Membrane</keyword>
<evidence type="ECO:0000313" key="13">
    <source>
        <dbReference type="Proteomes" id="UP000092461"/>
    </source>
</evidence>
<feature type="transmembrane region" description="Helical" evidence="9">
    <location>
        <begin position="340"/>
        <end position="360"/>
    </location>
</feature>
<dbReference type="PROSITE" id="PS00211">
    <property type="entry name" value="ABC_TRANSPORTER_1"/>
    <property type="match status" value="1"/>
</dbReference>
<dbReference type="EMBL" id="AJWK01017951">
    <property type="status" value="NOT_ANNOTATED_CDS"/>
    <property type="molecule type" value="Genomic_DNA"/>
</dbReference>
<evidence type="ECO:0000313" key="11">
    <source>
        <dbReference type="EMBL" id="MBC1175472.1"/>
    </source>
</evidence>
<name>A0A1B0GJ01_LUTLO</name>
<dbReference type="VEuPathDB" id="VectorBase:LLOJ005675"/>
<evidence type="ECO:0000259" key="10">
    <source>
        <dbReference type="PROSITE" id="PS50893"/>
    </source>
</evidence>
<dbReference type="EnsemblMetazoa" id="LLOJ005675-RA">
    <property type="protein sequence ID" value="LLOJ005675-PA"/>
    <property type="gene ID" value="LLOJ005675"/>
</dbReference>
<dbReference type="PROSITE" id="PS50893">
    <property type="entry name" value="ABC_TRANSPORTER_2"/>
    <property type="match status" value="1"/>
</dbReference>
<accession>A0A1B0GJ01</accession>
<dbReference type="PANTHER" id="PTHR48041">
    <property type="entry name" value="ABC TRANSPORTER G FAMILY MEMBER 28"/>
    <property type="match status" value="1"/>
</dbReference>
<keyword evidence="13" id="KW-1185">Reference proteome</keyword>
<keyword evidence="3" id="KW-0813">Transport</keyword>
<dbReference type="AlphaFoldDB" id="A0A1B0GJ01"/>
<dbReference type="InterPro" id="IPR013525">
    <property type="entry name" value="ABC2_TM"/>
</dbReference>
<dbReference type="EMBL" id="AJWK01017950">
    <property type="status" value="NOT_ANNOTATED_CDS"/>
    <property type="molecule type" value="Genomic_DNA"/>
</dbReference>
<evidence type="ECO:0000256" key="6">
    <source>
        <dbReference type="ARBA" id="ARBA00022840"/>
    </source>
</evidence>
<dbReference type="VEuPathDB" id="VectorBase:LLONM1_006814"/>
<dbReference type="InterPro" id="IPR027417">
    <property type="entry name" value="P-loop_NTPase"/>
</dbReference>
<evidence type="ECO:0000256" key="4">
    <source>
        <dbReference type="ARBA" id="ARBA00022692"/>
    </source>
</evidence>
<dbReference type="SMART" id="SM00382">
    <property type="entry name" value="AAA"/>
    <property type="match status" value="1"/>
</dbReference>